<keyword evidence="3" id="KW-1185">Reference proteome</keyword>
<protein>
    <submittedName>
        <fullName evidence="2">Uncharacterized protein</fullName>
    </submittedName>
</protein>
<evidence type="ECO:0000313" key="2">
    <source>
        <dbReference type="EMBL" id="KAH7358585.1"/>
    </source>
</evidence>
<name>A0A8K0TB15_9PEZI</name>
<gene>
    <name evidence="2" type="ORF">B0T11DRAFT_105732</name>
</gene>
<organism evidence="2 3">
    <name type="scientific">Plectosphaerella cucumerina</name>
    <dbReference type="NCBI Taxonomy" id="40658"/>
    <lineage>
        <taxon>Eukaryota</taxon>
        <taxon>Fungi</taxon>
        <taxon>Dikarya</taxon>
        <taxon>Ascomycota</taxon>
        <taxon>Pezizomycotina</taxon>
        <taxon>Sordariomycetes</taxon>
        <taxon>Hypocreomycetidae</taxon>
        <taxon>Glomerellales</taxon>
        <taxon>Plectosphaerellaceae</taxon>
        <taxon>Plectosphaerella</taxon>
    </lineage>
</organism>
<reference evidence="2" key="1">
    <citation type="journal article" date="2021" name="Nat. Commun.">
        <title>Genetic determinants of endophytism in the Arabidopsis root mycobiome.</title>
        <authorList>
            <person name="Mesny F."/>
            <person name="Miyauchi S."/>
            <person name="Thiergart T."/>
            <person name="Pickel B."/>
            <person name="Atanasova L."/>
            <person name="Karlsson M."/>
            <person name="Huettel B."/>
            <person name="Barry K.W."/>
            <person name="Haridas S."/>
            <person name="Chen C."/>
            <person name="Bauer D."/>
            <person name="Andreopoulos W."/>
            <person name="Pangilinan J."/>
            <person name="LaButti K."/>
            <person name="Riley R."/>
            <person name="Lipzen A."/>
            <person name="Clum A."/>
            <person name="Drula E."/>
            <person name="Henrissat B."/>
            <person name="Kohler A."/>
            <person name="Grigoriev I.V."/>
            <person name="Martin F.M."/>
            <person name="Hacquard S."/>
        </authorList>
    </citation>
    <scope>NUCLEOTIDE SEQUENCE</scope>
    <source>
        <strain evidence="2">MPI-CAGE-AT-0016</strain>
    </source>
</reference>
<dbReference type="Proteomes" id="UP000813385">
    <property type="component" value="Unassembled WGS sequence"/>
</dbReference>
<accession>A0A8K0TB15</accession>
<dbReference type="EMBL" id="JAGPXD010000004">
    <property type="protein sequence ID" value="KAH7358585.1"/>
    <property type="molecule type" value="Genomic_DNA"/>
</dbReference>
<feature type="region of interest" description="Disordered" evidence="1">
    <location>
        <begin position="123"/>
        <end position="168"/>
    </location>
</feature>
<proteinExistence type="predicted"/>
<evidence type="ECO:0000256" key="1">
    <source>
        <dbReference type="SAM" id="MobiDB-lite"/>
    </source>
</evidence>
<sequence>MTTIIFSTSSSREADRHGVAQNDAASNLRRHGAIVLYSERGSVSVVIITSSRNPPTRSPARWLVDSFQRSCTCRVTRRRPRTRCYTGALWRTLSARSLFQASREMQPPSDTPSPLDVLADATRHASASISSRHNTRTRGREQPSLFHHPRPLSAAHPPPPFRHPSATNPSRLAALIHPHSSRLFALRPFLRTVHPPSSTFGAPV</sequence>
<dbReference type="AlphaFoldDB" id="A0A8K0TB15"/>
<comment type="caution">
    <text evidence="2">The sequence shown here is derived from an EMBL/GenBank/DDBJ whole genome shotgun (WGS) entry which is preliminary data.</text>
</comment>
<evidence type="ECO:0000313" key="3">
    <source>
        <dbReference type="Proteomes" id="UP000813385"/>
    </source>
</evidence>